<reference evidence="2" key="1">
    <citation type="submission" date="2023-03" db="EMBL/GenBank/DDBJ databases">
        <title>Massive genome expansion in bonnet fungi (Mycena s.s.) driven by repeated elements and novel gene families across ecological guilds.</title>
        <authorList>
            <consortium name="Lawrence Berkeley National Laboratory"/>
            <person name="Harder C.B."/>
            <person name="Miyauchi S."/>
            <person name="Viragh M."/>
            <person name="Kuo A."/>
            <person name="Thoen E."/>
            <person name="Andreopoulos B."/>
            <person name="Lu D."/>
            <person name="Skrede I."/>
            <person name="Drula E."/>
            <person name="Henrissat B."/>
            <person name="Morin E."/>
            <person name="Kohler A."/>
            <person name="Barry K."/>
            <person name="LaButti K."/>
            <person name="Morin E."/>
            <person name="Salamov A."/>
            <person name="Lipzen A."/>
            <person name="Mereny Z."/>
            <person name="Hegedus B."/>
            <person name="Baldrian P."/>
            <person name="Stursova M."/>
            <person name="Weitz H."/>
            <person name="Taylor A."/>
            <person name="Grigoriev I.V."/>
            <person name="Nagy L.G."/>
            <person name="Martin F."/>
            <person name="Kauserud H."/>
        </authorList>
    </citation>
    <scope>NUCLEOTIDE SEQUENCE</scope>
    <source>
        <strain evidence="2">CBHHK200</strain>
    </source>
</reference>
<evidence type="ECO:0000313" key="3">
    <source>
        <dbReference type="Proteomes" id="UP001218188"/>
    </source>
</evidence>
<dbReference type="InterPro" id="IPR021641">
    <property type="entry name" value="DUF3245"/>
</dbReference>
<dbReference type="AlphaFoldDB" id="A0AAD6TDF8"/>
<sequence>MEEDIDNETLQAQIDLSLSFAQNLVSSWVKPAKNPTKNSSRALEAELKEIMRRPPRLGVGAPIPEVAATSSRDTQRLKSHLSGKKRARGDDDEAAKQISDNEEDSRGASVKKKMRIDPFEASSKKKKKEAKVSPPPRSTPPPPKEKPEVNKKPSIEQALSGDVSPPEPSSPPLSSSKKKKKKHKNKNQTPTDSEPLLGPNKVPYGLASSNVNGASIAKSPETSPAPEVLDISLITTEPLASPVSPARRLQNGPLLKGPILNLTGPPPSDESGEEEAAPGTPSTSPKRKRRKRKKNKSLLGAQHSL</sequence>
<dbReference type="Pfam" id="PF11595">
    <property type="entry name" value="DUF3245"/>
    <property type="match status" value="1"/>
</dbReference>
<evidence type="ECO:0000313" key="2">
    <source>
        <dbReference type="EMBL" id="KAJ7044539.1"/>
    </source>
</evidence>
<feature type="region of interest" description="Disordered" evidence="1">
    <location>
        <begin position="30"/>
        <end position="224"/>
    </location>
</feature>
<feature type="compositionally biased region" description="Basic residues" evidence="1">
    <location>
        <begin position="285"/>
        <end position="296"/>
    </location>
</feature>
<accession>A0AAD6TDF8</accession>
<comment type="caution">
    <text evidence="2">The sequence shown here is derived from an EMBL/GenBank/DDBJ whole genome shotgun (WGS) entry which is preliminary data.</text>
</comment>
<protein>
    <submittedName>
        <fullName evidence="2">Uncharacterized protein</fullName>
    </submittedName>
</protein>
<dbReference type="EMBL" id="JARJCM010000006">
    <property type="protein sequence ID" value="KAJ7044539.1"/>
    <property type="molecule type" value="Genomic_DNA"/>
</dbReference>
<feature type="region of interest" description="Disordered" evidence="1">
    <location>
        <begin position="239"/>
        <end position="305"/>
    </location>
</feature>
<gene>
    <name evidence="2" type="ORF">C8F04DRAFT_1068686</name>
</gene>
<proteinExistence type="predicted"/>
<feature type="compositionally biased region" description="Basic and acidic residues" evidence="1">
    <location>
        <begin position="43"/>
        <end position="52"/>
    </location>
</feature>
<feature type="compositionally biased region" description="Pro residues" evidence="1">
    <location>
        <begin position="133"/>
        <end position="142"/>
    </location>
</feature>
<keyword evidence="3" id="KW-1185">Reference proteome</keyword>
<feature type="compositionally biased region" description="Basic residues" evidence="1">
    <location>
        <begin position="176"/>
        <end position="186"/>
    </location>
</feature>
<name>A0AAD6TDF8_9AGAR</name>
<organism evidence="2 3">
    <name type="scientific">Mycena alexandri</name>
    <dbReference type="NCBI Taxonomy" id="1745969"/>
    <lineage>
        <taxon>Eukaryota</taxon>
        <taxon>Fungi</taxon>
        <taxon>Dikarya</taxon>
        <taxon>Basidiomycota</taxon>
        <taxon>Agaricomycotina</taxon>
        <taxon>Agaricomycetes</taxon>
        <taxon>Agaricomycetidae</taxon>
        <taxon>Agaricales</taxon>
        <taxon>Marasmiineae</taxon>
        <taxon>Mycenaceae</taxon>
        <taxon>Mycena</taxon>
    </lineage>
</organism>
<feature type="compositionally biased region" description="Basic residues" evidence="1">
    <location>
        <begin position="77"/>
        <end position="87"/>
    </location>
</feature>
<dbReference type="Proteomes" id="UP001218188">
    <property type="component" value="Unassembled WGS sequence"/>
</dbReference>
<feature type="compositionally biased region" description="Basic and acidic residues" evidence="1">
    <location>
        <begin position="143"/>
        <end position="154"/>
    </location>
</feature>
<evidence type="ECO:0000256" key="1">
    <source>
        <dbReference type="SAM" id="MobiDB-lite"/>
    </source>
</evidence>